<dbReference type="Pfam" id="PF08327">
    <property type="entry name" value="AHSA1"/>
    <property type="match status" value="1"/>
</dbReference>
<gene>
    <name evidence="3" type="ORF">SAMN05216362_14611</name>
</gene>
<reference evidence="3 4" key="1">
    <citation type="submission" date="2016-10" db="EMBL/GenBank/DDBJ databases">
        <authorList>
            <person name="de Groot N.N."/>
        </authorList>
    </citation>
    <scope>NUCLEOTIDE SEQUENCE [LARGE SCALE GENOMIC DNA]</scope>
    <source>
        <strain evidence="3 4">DSM 21633</strain>
    </source>
</reference>
<feature type="domain" description="Activator of Hsp90 ATPase homologue 1/2-like C-terminal" evidence="2">
    <location>
        <begin position="43"/>
        <end position="187"/>
    </location>
</feature>
<sequence>MYKNCKIKNNRQVKNKEEKLCQITKWFQRVENERFLVLERVYDMPRDQLFQLFKEPEHLKRWWSTDGWELPVCNMDFRPGGVWHYCMKCVDKNQEEYGMESWNKTIYKDIIEPEKIVYNDYFSDAEGNINESMPSPEVTMEFIDLGSQTKLVSRSEFDSADSLQAVLDMGLLEGITQTWNNLDVLVERLK</sequence>
<dbReference type="AlphaFoldDB" id="A0A1H9LBV5"/>
<evidence type="ECO:0000259" key="2">
    <source>
        <dbReference type="Pfam" id="PF08327"/>
    </source>
</evidence>
<evidence type="ECO:0000256" key="1">
    <source>
        <dbReference type="ARBA" id="ARBA00006817"/>
    </source>
</evidence>
<comment type="similarity">
    <text evidence="1">Belongs to the AHA1 family.</text>
</comment>
<dbReference type="Gene3D" id="3.30.530.20">
    <property type="match status" value="1"/>
</dbReference>
<dbReference type="STRING" id="571933.SAMN05216362_14611"/>
<dbReference type="InterPro" id="IPR023393">
    <property type="entry name" value="START-like_dom_sf"/>
</dbReference>
<dbReference type="SUPFAM" id="SSF55961">
    <property type="entry name" value="Bet v1-like"/>
    <property type="match status" value="1"/>
</dbReference>
<dbReference type="EMBL" id="FOES01000046">
    <property type="protein sequence ID" value="SER08808.1"/>
    <property type="molecule type" value="Genomic_DNA"/>
</dbReference>
<proteinExistence type="inferred from homology"/>
<accession>A0A1H9LBV5</accession>
<keyword evidence="4" id="KW-1185">Reference proteome</keyword>
<dbReference type="Proteomes" id="UP000199427">
    <property type="component" value="Unassembled WGS sequence"/>
</dbReference>
<protein>
    <submittedName>
        <fullName evidence="3">Uncharacterized conserved protein YndB, AHSA1/START domain</fullName>
    </submittedName>
</protein>
<organism evidence="3 4">
    <name type="scientific">Piscibacillus halophilus</name>
    <dbReference type="NCBI Taxonomy" id="571933"/>
    <lineage>
        <taxon>Bacteria</taxon>
        <taxon>Bacillati</taxon>
        <taxon>Bacillota</taxon>
        <taxon>Bacilli</taxon>
        <taxon>Bacillales</taxon>
        <taxon>Bacillaceae</taxon>
        <taxon>Piscibacillus</taxon>
    </lineage>
</organism>
<evidence type="ECO:0000313" key="3">
    <source>
        <dbReference type="EMBL" id="SER08808.1"/>
    </source>
</evidence>
<dbReference type="InterPro" id="IPR013538">
    <property type="entry name" value="ASHA1/2-like_C"/>
</dbReference>
<name>A0A1H9LBV5_9BACI</name>
<evidence type="ECO:0000313" key="4">
    <source>
        <dbReference type="Proteomes" id="UP000199427"/>
    </source>
</evidence>